<dbReference type="SUPFAM" id="SSF109905">
    <property type="entry name" value="Surp module (SWAP domain)"/>
    <property type="match status" value="1"/>
</dbReference>
<evidence type="ECO:0000313" key="7">
    <source>
        <dbReference type="Proteomes" id="UP000237105"/>
    </source>
</evidence>
<feature type="compositionally biased region" description="Polar residues" evidence="3">
    <location>
        <begin position="762"/>
        <end position="777"/>
    </location>
</feature>
<proteinExistence type="predicted"/>
<feature type="region of interest" description="Disordered" evidence="3">
    <location>
        <begin position="348"/>
        <end position="383"/>
    </location>
</feature>
<feature type="region of interest" description="Disordered" evidence="3">
    <location>
        <begin position="679"/>
        <end position="709"/>
    </location>
</feature>
<evidence type="ECO:0000256" key="3">
    <source>
        <dbReference type="SAM" id="MobiDB-lite"/>
    </source>
</evidence>
<feature type="compositionally biased region" description="Basic and acidic residues" evidence="3">
    <location>
        <begin position="694"/>
        <end position="703"/>
    </location>
</feature>
<dbReference type="Gene3D" id="3.30.1370.210">
    <property type="match status" value="1"/>
</dbReference>
<dbReference type="STRING" id="3476.A0A2P5DB93"/>
<dbReference type="InterPro" id="IPR000061">
    <property type="entry name" value="Surp"/>
</dbReference>
<evidence type="ECO:0000256" key="2">
    <source>
        <dbReference type="PROSITE-ProRule" id="PRU00723"/>
    </source>
</evidence>
<feature type="compositionally biased region" description="Low complexity" evidence="3">
    <location>
        <begin position="28"/>
        <end position="38"/>
    </location>
</feature>
<gene>
    <name evidence="6" type="ORF">PanWU01x14_079370</name>
</gene>
<dbReference type="Gene3D" id="1.10.10.790">
    <property type="entry name" value="Surp module"/>
    <property type="match status" value="1"/>
</dbReference>
<dbReference type="PROSITE" id="PS50128">
    <property type="entry name" value="SURP"/>
    <property type="match status" value="1"/>
</dbReference>
<dbReference type="InterPro" id="IPR052650">
    <property type="entry name" value="Zinc_finger_CCCH"/>
</dbReference>
<dbReference type="Pfam" id="PF23030">
    <property type="entry name" value="SCAF11-like_C"/>
    <property type="match status" value="1"/>
</dbReference>
<dbReference type="InterPro" id="IPR000571">
    <property type="entry name" value="Znf_CCCH"/>
</dbReference>
<dbReference type="SMART" id="SM00356">
    <property type="entry name" value="ZnF_C3H1"/>
    <property type="match status" value="1"/>
</dbReference>
<dbReference type="OrthoDB" id="21470at2759"/>
<evidence type="ECO:0000259" key="4">
    <source>
        <dbReference type="PROSITE" id="PS50103"/>
    </source>
</evidence>
<dbReference type="InterPro" id="IPR035967">
    <property type="entry name" value="SWAP/Surp_sf"/>
</dbReference>
<comment type="caution">
    <text evidence="6">The sequence shown here is derived from an EMBL/GenBank/DDBJ whole genome shotgun (WGS) entry which is preliminary data.</text>
</comment>
<name>A0A2P5DB93_PARAD</name>
<feature type="compositionally biased region" description="Basic residues" evidence="3">
    <location>
        <begin position="1291"/>
        <end position="1302"/>
    </location>
</feature>
<feature type="compositionally biased region" description="Polar residues" evidence="3">
    <location>
        <begin position="793"/>
        <end position="806"/>
    </location>
</feature>
<keyword evidence="1" id="KW-0507">mRNA processing</keyword>
<dbReference type="Pfam" id="PF22628">
    <property type="entry name" value="zf-CCCH_10"/>
    <property type="match status" value="1"/>
</dbReference>
<feature type="compositionally biased region" description="Basic and acidic residues" evidence="3">
    <location>
        <begin position="1212"/>
        <end position="1238"/>
    </location>
</feature>
<keyword evidence="2" id="KW-0479">Metal-binding</keyword>
<feature type="region of interest" description="Disordered" evidence="3">
    <location>
        <begin position="579"/>
        <end position="628"/>
    </location>
</feature>
<feature type="compositionally biased region" description="Basic residues" evidence="3">
    <location>
        <begin position="503"/>
        <end position="531"/>
    </location>
</feature>
<dbReference type="PANTHER" id="PTHR36886">
    <property type="entry name" value="PROTEIN FRIGIDA-ESSENTIAL 1"/>
    <property type="match status" value="1"/>
</dbReference>
<dbReference type="PANTHER" id="PTHR36886:SF7">
    <property type="entry name" value="EXPRESSED PROTEIN"/>
    <property type="match status" value="1"/>
</dbReference>
<feature type="region of interest" description="Disordered" evidence="3">
    <location>
        <begin position="756"/>
        <end position="853"/>
    </location>
</feature>
<feature type="compositionally biased region" description="Basic residues" evidence="3">
    <location>
        <begin position="483"/>
        <end position="496"/>
    </location>
</feature>
<evidence type="ECO:0000256" key="1">
    <source>
        <dbReference type="ARBA" id="ARBA00022664"/>
    </source>
</evidence>
<feature type="compositionally biased region" description="Basic and acidic residues" evidence="3">
    <location>
        <begin position="537"/>
        <end position="549"/>
    </location>
</feature>
<dbReference type="Pfam" id="PF01805">
    <property type="entry name" value="Surp"/>
    <property type="match status" value="1"/>
</dbReference>
<feature type="compositionally biased region" description="Polar residues" evidence="3">
    <location>
        <begin position="821"/>
        <end position="838"/>
    </location>
</feature>
<feature type="region of interest" description="Disordered" evidence="3">
    <location>
        <begin position="470"/>
        <end position="549"/>
    </location>
</feature>
<accession>A0A2P5DB93</accession>
<dbReference type="GO" id="GO:0008270">
    <property type="term" value="F:zinc ion binding"/>
    <property type="evidence" value="ECO:0007669"/>
    <property type="project" value="UniProtKB-KW"/>
</dbReference>
<feature type="compositionally biased region" description="Pro residues" evidence="3">
    <location>
        <begin position="10"/>
        <end position="27"/>
    </location>
</feature>
<evidence type="ECO:0000313" key="6">
    <source>
        <dbReference type="EMBL" id="PON70563.1"/>
    </source>
</evidence>
<dbReference type="GO" id="GO:0006397">
    <property type="term" value="P:mRNA processing"/>
    <property type="evidence" value="ECO:0007669"/>
    <property type="project" value="UniProtKB-KW"/>
</dbReference>
<feature type="region of interest" description="Disordered" evidence="3">
    <location>
        <begin position="1"/>
        <end position="46"/>
    </location>
</feature>
<feature type="domain" description="SURP motif" evidence="5">
    <location>
        <begin position="108"/>
        <end position="156"/>
    </location>
</feature>
<feature type="region of interest" description="Disordered" evidence="3">
    <location>
        <begin position="893"/>
        <end position="913"/>
    </location>
</feature>
<feature type="zinc finger region" description="C3H1-type" evidence="2">
    <location>
        <begin position="551"/>
        <end position="578"/>
    </location>
</feature>
<feature type="compositionally biased region" description="Basic and acidic residues" evidence="3">
    <location>
        <begin position="605"/>
        <end position="619"/>
    </location>
</feature>
<dbReference type="InterPro" id="IPR057031">
    <property type="entry name" value="SFR19-like_C"/>
</dbReference>
<keyword evidence="2" id="KW-0862">Zinc</keyword>
<organism evidence="6 7">
    <name type="scientific">Parasponia andersonii</name>
    <name type="common">Sponia andersonii</name>
    <dbReference type="NCBI Taxonomy" id="3476"/>
    <lineage>
        <taxon>Eukaryota</taxon>
        <taxon>Viridiplantae</taxon>
        <taxon>Streptophyta</taxon>
        <taxon>Embryophyta</taxon>
        <taxon>Tracheophyta</taxon>
        <taxon>Spermatophyta</taxon>
        <taxon>Magnoliopsida</taxon>
        <taxon>eudicotyledons</taxon>
        <taxon>Gunneridae</taxon>
        <taxon>Pentapetalae</taxon>
        <taxon>rosids</taxon>
        <taxon>fabids</taxon>
        <taxon>Rosales</taxon>
        <taxon>Cannabaceae</taxon>
        <taxon>Parasponia</taxon>
    </lineage>
</organism>
<dbReference type="EMBL" id="JXTB01000049">
    <property type="protein sequence ID" value="PON70563.1"/>
    <property type="molecule type" value="Genomic_DNA"/>
</dbReference>
<keyword evidence="7" id="KW-1185">Reference proteome</keyword>
<keyword evidence="2" id="KW-0863">Zinc-finger</keyword>
<protein>
    <submittedName>
        <fullName evidence="6">Zinc finger, CCCH-type</fullName>
    </submittedName>
</protein>
<evidence type="ECO:0000259" key="5">
    <source>
        <dbReference type="PROSITE" id="PS50128"/>
    </source>
</evidence>
<sequence>MGNCHVSSVAPPPPPPSSPPPIPPSPPKSASSPFSISRPRVHGSGDNVIATNLVGDNASMHDNSQNLEGGSFCEVGSLPRNVPVVAGNEMLNLSPPPSKPTEAKTIQRIEDLCQLIAKNGPGVEDVTRQKEYGNPEYEFLLGGEPGSEAAIGHEYFLWLKNKCLLTTKSHEGHREPAFMPLQVGSLTQPEPLMASAGFTLSDDSDMEMEDDITISDKDREMNQSTGALLTVKELDDKEQLQSEGLTSKSASKVHSQVMYSVGGAECLLDSHLEKSVSPLADNLSASCASVAVEANNSEKCSELIKGGSPIRLLQDYASDGSSEDDDQLLHEGLNPSTVLPSFIAGASSHNKDTGSCIGKDPGSKSRHCLRKDEKGSGQLSDSQGEVKDAGIAFIATVRADECLDNNPGNKSFAIDATSHVDFQRKVTLDCADAHVISKRGKTKENEEKKEKSESASLKVDEFGRLVREGSIDSESDSGYTDRHVRRGKRGRSRSRSRSPLDRRRTRRSLRRRKEKRSRSRSRSPRNQRSRSRSPSYRRADEFGGEKLRSDRGRVPECFDFLRGRCNRGASCRYMHPEVDKSNSSRRYRSKQKYREVPSSTKNYKTNKETKKSHEEHVSDEAQIQGMKGGKVDWRRKDIVMDSQQSVTLDRGSWLIDSSMVKYHSPGEVTGTVQEKQIIREKSAEPNPQVPDNKTSLEESDQKPSVDVFPSHYVGGTNILNSHGDTTPDMLPLVKSTVIHQPQSNTSVAEVQNTDFPCHQMDDSSVSDASPDQTSLASSPKKFSKSELFPNNVLPAQSLPNASSCQEHSSEPAALPYPSPKVLSSPTYSGPTIPQQYSQLPPPPPPAATQSTNAPHMRQLPMDYSLMPQVASYALQSAHARNLHAYHQASLANQHPQLSVPPSSSWTSLPPPPPRPSYDLRFNTETATPGVSSQFQHSPFPPRNDLCSQISVRLSPSELHSNSQFSEFLHQAYPLMQEFQRPKLENSGSGKPISPFVAASLFREDHITHQDFNTSLGHGSLHQTPLPSQELAVNKMLPISSDLPSGELVKSTSQIHPFSHRQQAASHLQYPLGDSSAGMPGKAGSTSQYPLDLLDRNRSSDPDFGVSRISAHYNPYASTFEQPLSSKFRSSAFGHDKGVVCGNQYDTPFSLSYAAVDGQGVGSFGSRQTTSSPSSARAVGQILPRASGDQYDPLFDSVEPSSNAKRKVRQRRKWEPATDSDPKEKHSGSQKPLDLEENNRHEVAAVASITSMNNDEFGETADAEVGAVENESPSNLVGLATTGEIETERKSSGKKKKKDSKSSKHFKTAIADFVKDVLKPSWRQGNMSKEAFKTIVKKTVDKVSGAMKGHQIPKSQAKIDHYIDSSQRKLTRLVMGYVDKYVKV</sequence>
<feature type="region of interest" description="Disordered" evidence="3">
    <location>
        <begin position="1266"/>
        <end position="1302"/>
    </location>
</feature>
<reference evidence="7" key="1">
    <citation type="submission" date="2016-06" db="EMBL/GenBank/DDBJ databases">
        <title>Parallel loss of symbiosis genes in relatives of nitrogen-fixing non-legume Parasponia.</title>
        <authorList>
            <person name="Van Velzen R."/>
            <person name="Holmer R."/>
            <person name="Bu F."/>
            <person name="Rutten L."/>
            <person name="Van Zeijl A."/>
            <person name="Liu W."/>
            <person name="Santuari L."/>
            <person name="Cao Q."/>
            <person name="Sharma T."/>
            <person name="Shen D."/>
            <person name="Roswanjaya Y."/>
            <person name="Wardhani T."/>
            <person name="Kalhor M.S."/>
            <person name="Jansen J."/>
            <person name="Van den Hoogen J."/>
            <person name="Gungor B."/>
            <person name="Hartog M."/>
            <person name="Hontelez J."/>
            <person name="Verver J."/>
            <person name="Yang W.-C."/>
            <person name="Schijlen E."/>
            <person name="Repin R."/>
            <person name="Schilthuizen M."/>
            <person name="Schranz E."/>
            <person name="Heidstra R."/>
            <person name="Miyata K."/>
            <person name="Fedorova E."/>
            <person name="Kohlen W."/>
            <person name="Bisseling T."/>
            <person name="Smit S."/>
            <person name="Geurts R."/>
        </authorList>
    </citation>
    <scope>NUCLEOTIDE SEQUENCE [LARGE SCALE GENOMIC DNA]</scope>
    <source>
        <strain evidence="7">cv. WU1-14</strain>
    </source>
</reference>
<dbReference type="Proteomes" id="UP000237105">
    <property type="component" value="Unassembled WGS sequence"/>
</dbReference>
<dbReference type="InterPro" id="IPR054429">
    <property type="entry name" value="Znf-CCCH_Muscleblind-like"/>
</dbReference>
<feature type="domain" description="C3H1-type" evidence="4">
    <location>
        <begin position="551"/>
        <end position="578"/>
    </location>
</feature>
<feature type="region of interest" description="Disordered" evidence="3">
    <location>
        <begin position="1184"/>
        <end position="1238"/>
    </location>
</feature>
<dbReference type="GO" id="GO:0003723">
    <property type="term" value="F:RNA binding"/>
    <property type="evidence" value="ECO:0007669"/>
    <property type="project" value="InterPro"/>
</dbReference>
<dbReference type="PROSITE" id="PS50103">
    <property type="entry name" value="ZF_C3H1"/>
    <property type="match status" value="1"/>
</dbReference>